<dbReference type="InterPro" id="IPR026960">
    <property type="entry name" value="RVT-Znf"/>
</dbReference>
<evidence type="ECO:0000313" key="2">
    <source>
        <dbReference type="EMBL" id="CAB3264533.1"/>
    </source>
</evidence>
<dbReference type="Pfam" id="PF13966">
    <property type="entry name" value="zf-RVT"/>
    <property type="match status" value="1"/>
</dbReference>
<dbReference type="EMBL" id="LR788671">
    <property type="protein sequence ID" value="CAB3264533.1"/>
    <property type="molecule type" value="mRNA"/>
</dbReference>
<proteinExistence type="evidence at transcript level"/>
<evidence type="ECO:0000259" key="1">
    <source>
        <dbReference type="PROSITE" id="PS50878"/>
    </source>
</evidence>
<name>A0A6F9DNH7_9ASCI</name>
<protein>
    <submittedName>
        <fullName evidence="2">Pol-like protein</fullName>
    </submittedName>
</protein>
<feature type="domain" description="Reverse transcriptase" evidence="1">
    <location>
        <begin position="1"/>
        <end position="77"/>
    </location>
</feature>
<dbReference type="PROSITE" id="PS50878">
    <property type="entry name" value="RT_POL"/>
    <property type="match status" value="1"/>
</dbReference>
<sequence length="467" mass="54147">MTPSPSRHTPKTVAFADDVTLVTTGTTSLIEAFKTIKRFTTLTHLKLNEEKTQALAVIEPPVLPHIELKIQWSTNSIFPLNILIGKPAIIQREWSTLIVKFKEKITKLADSFLTMDTKAVLTKTILLPTFSKLASTYPIPNAKRDQINELISGFMSGNNHKNLKIPSHRLCLPREEGGYNAADIPCYLDAFYIRNVQEYLQHRLFDTNTTPQLSIIEYNIGFQLSTLLDLRKRNSLPHTPHPFPHYVETLKIIKRYKISTQAPISLRVKPTYNYMISQRKTHQPWIHPSWHLIHHPILPNYLKTFDYKLTEEIIPVKSKLIPNIPDLDPNCTLCRVSYENIPHLFFRCPVVQPALRLISQVFRRISRIQVDIYNNPNFIYNIAPPIEEPRSQALFAVLNTSLLHAIWKTRNKSKDKPRSQQEAKENLIRTIKRSLNYRLHTERIRSCQNYKDLILVAIQEMENCDPI</sequence>
<dbReference type="AlphaFoldDB" id="A0A6F9DNH7"/>
<accession>A0A6F9DNH7</accession>
<gene>
    <name evidence="2" type="primary">Nynrin-005</name>
</gene>
<dbReference type="InterPro" id="IPR000477">
    <property type="entry name" value="RT_dom"/>
</dbReference>
<organism evidence="2">
    <name type="scientific">Phallusia mammillata</name>
    <dbReference type="NCBI Taxonomy" id="59560"/>
    <lineage>
        <taxon>Eukaryota</taxon>
        <taxon>Metazoa</taxon>
        <taxon>Chordata</taxon>
        <taxon>Tunicata</taxon>
        <taxon>Ascidiacea</taxon>
        <taxon>Phlebobranchia</taxon>
        <taxon>Ascidiidae</taxon>
        <taxon>Phallusia</taxon>
    </lineage>
</organism>
<reference evidence="2" key="1">
    <citation type="submission" date="2020-04" db="EMBL/GenBank/DDBJ databases">
        <authorList>
            <person name="Neveu A P."/>
        </authorList>
    </citation>
    <scope>NUCLEOTIDE SEQUENCE</scope>
    <source>
        <tissue evidence="2">Whole embryo</tissue>
    </source>
</reference>